<reference evidence="2 3" key="1">
    <citation type="journal article" date="2019" name="Int. J. Syst. Evol. Microbiol.">
        <title>The Global Catalogue of Microorganisms (GCM) 10K type strain sequencing project: providing services to taxonomists for standard genome sequencing and annotation.</title>
        <authorList>
            <consortium name="The Broad Institute Genomics Platform"/>
            <consortium name="The Broad Institute Genome Sequencing Center for Infectious Disease"/>
            <person name="Wu L."/>
            <person name="Ma J."/>
        </authorList>
    </citation>
    <scope>NUCLEOTIDE SEQUENCE [LARGE SCALE GENOMIC DNA]</scope>
    <source>
        <strain evidence="2 3">JCM 14326</strain>
    </source>
</reference>
<proteinExistence type="predicted"/>
<sequence length="307" mass="33183">MSARTMLLRPATGTRNVLVPLTSRSGAAAGISLITRSRWYAVASQWALWGLASTIGPRAVPGEHVAWDPPGGAERWTALRADLPEFHDLAVYQRPQASRGGLAALLLRSGHPVGFLKLRDDVSELDREQAALGAFPGGATSTFRVPMVLGRGTVGGLHWMLLSAMPPRPAAPASTTAIRPVLADLRRHLAGALPRPDGTPAHWEPMHGDLTAWNLRRSGRGLPWLIDWEDAAWAPPGADLVYYRATTIAAFGRPPGWWSLRGAEARPAGQDEAAEFWLARCAARPDTDHDAAFTARLIEVLGTFLDR</sequence>
<dbReference type="EMBL" id="BAAANL010000001">
    <property type="protein sequence ID" value="GAA1851176.1"/>
    <property type="molecule type" value="Genomic_DNA"/>
</dbReference>
<dbReference type="SUPFAM" id="SSF56112">
    <property type="entry name" value="Protein kinase-like (PK-like)"/>
    <property type="match status" value="1"/>
</dbReference>
<evidence type="ECO:0000259" key="1">
    <source>
        <dbReference type="Pfam" id="PF01636"/>
    </source>
</evidence>
<gene>
    <name evidence="2" type="ORF">GCM10009751_04490</name>
</gene>
<dbReference type="InterPro" id="IPR011009">
    <property type="entry name" value="Kinase-like_dom_sf"/>
</dbReference>
<keyword evidence="3" id="KW-1185">Reference proteome</keyword>
<feature type="domain" description="Aminoglycoside phosphotransferase" evidence="1">
    <location>
        <begin position="182"/>
        <end position="244"/>
    </location>
</feature>
<dbReference type="InterPro" id="IPR002575">
    <property type="entry name" value="Aminoglycoside_PTrfase"/>
</dbReference>
<organism evidence="2 3">
    <name type="scientific">Myceligenerans crystallogenes</name>
    <dbReference type="NCBI Taxonomy" id="316335"/>
    <lineage>
        <taxon>Bacteria</taxon>
        <taxon>Bacillati</taxon>
        <taxon>Actinomycetota</taxon>
        <taxon>Actinomycetes</taxon>
        <taxon>Micrococcales</taxon>
        <taxon>Promicromonosporaceae</taxon>
        <taxon>Myceligenerans</taxon>
    </lineage>
</organism>
<protein>
    <recommendedName>
        <fullName evidence="1">Aminoglycoside phosphotransferase domain-containing protein</fullName>
    </recommendedName>
</protein>
<evidence type="ECO:0000313" key="3">
    <source>
        <dbReference type="Proteomes" id="UP001501094"/>
    </source>
</evidence>
<dbReference type="Pfam" id="PF01636">
    <property type="entry name" value="APH"/>
    <property type="match status" value="1"/>
</dbReference>
<dbReference type="RefSeq" id="WP_344099064.1">
    <property type="nucleotide sequence ID" value="NZ_BAAANL010000001.1"/>
</dbReference>
<dbReference type="Proteomes" id="UP001501094">
    <property type="component" value="Unassembled WGS sequence"/>
</dbReference>
<dbReference type="Gene3D" id="3.90.1200.10">
    <property type="match status" value="1"/>
</dbReference>
<comment type="caution">
    <text evidence="2">The sequence shown here is derived from an EMBL/GenBank/DDBJ whole genome shotgun (WGS) entry which is preliminary data.</text>
</comment>
<accession>A0ABN2N3P1</accession>
<evidence type="ECO:0000313" key="2">
    <source>
        <dbReference type="EMBL" id="GAA1851176.1"/>
    </source>
</evidence>
<name>A0ABN2N3P1_9MICO</name>